<accession>A0A9N9P8C1</accession>
<dbReference type="Proteomes" id="UP000789405">
    <property type="component" value="Unassembled WGS sequence"/>
</dbReference>
<organism evidence="1 2">
    <name type="scientific">Dentiscutata erythropus</name>
    <dbReference type="NCBI Taxonomy" id="1348616"/>
    <lineage>
        <taxon>Eukaryota</taxon>
        <taxon>Fungi</taxon>
        <taxon>Fungi incertae sedis</taxon>
        <taxon>Mucoromycota</taxon>
        <taxon>Glomeromycotina</taxon>
        <taxon>Glomeromycetes</taxon>
        <taxon>Diversisporales</taxon>
        <taxon>Gigasporaceae</taxon>
        <taxon>Dentiscutata</taxon>
    </lineage>
</organism>
<name>A0A9N9P8C1_9GLOM</name>
<comment type="caution">
    <text evidence="1">The sequence shown here is derived from an EMBL/GenBank/DDBJ whole genome shotgun (WGS) entry which is preliminary data.</text>
</comment>
<dbReference type="EMBL" id="CAJVPY010034335">
    <property type="protein sequence ID" value="CAG8799882.1"/>
    <property type="molecule type" value="Genomic_DNA"/>
</dbReference>
<keyword evidence="2" id="KW-1185">Reference proteome</keyword>
<evidence type="ECO:0000313" key="2">
    <source>
        <dbReference type="Proteomes" id="UP000789405"/>
    </source>
</evidence>
<dbReference type="OrthoDB" id="2437997at2759"/>
<protein>
    <submittedName>
        <fullName evidence="1">13739_t:CDS:1</fullName>
    </submittedName>
</protein>
<reference evidence="1" key="1">
    <citation type="submission" date="2021-06" db="EMBL/GenBank/DDBJ databases">
        <authorList>
            <person name="Kallberg Y."/>
            <person name="Tangrot J."/>
            <person name="Rosling A."/>
        </authorList>
    </citation>
    <scope>NUCLEOTIDE SEQUENCE</scope>
    <source>
        <strain evidence="1">MA453B</strain>
    </source>
</reference>
<dbReference type="AlphaFoldDB" id="A0A9N9P8C1"/>
<gene>
    <name evidence="1" type="ORF">DERYTH_LOCUS23151</name>
</gene>
<proteinExistence type="predicted"/>
<feature type="non-terminal residue" evidence="1">
    <location>
        <position position="1"/>
    </location>
</feature>
<feature type="non-terminal residue" evidence="1">
    <location>
        <position position="313"/>
    </location>
</feature>
<sequence length="313" mass="36317">DGKLALTSQEQCCDNQEFMHSAHKQPDNDEFDSANETDDFTIKDSAEFPSWKSLENILKKYEAEIGFKAIKFRMERNNTGVINRRYFVCENSKECQSKKKIVSEDQRDRESKKKEFAPSLRMLSQEVLDEIKFLTHIQSVFFEPVQNAIKKYLTLESASMQNAQISQSVLYRVYLYEVSNNSTLFPNAHEYAEGYLEDEYNALQASLKNIINMVNRDNILEVWRVSLFDRHNYSYSHYVILLKNNTYLCTDAANIMEFDTNEEMNQVIAIRGPNTYQASIHACVTQKQEYTHGFGIAKSGLKFALENGLINEF</sequence>
<evidence type="ECO:0000313" key="1">
    <source>
        <dbReference type="EMBL" id="CAG8799882.1"/>
    </source>
</evidence>